<keyword evidence="3" id="KW-1185">Reference proteome</keyword>
<feature type="compositionally biased region" description="Polar residues" evidence="1">
    <location>
        <begin position="702"/>
        <end position="728"/>
    </location>
</feature>
<evidence type="ECO:0000313" key="3">
    <source>
        <dbReference type="Proteomes" id="UP000028045"/>
    </source>
</evidence>
<dbReference type="HOGENOM" id="CLU_310829_0_0_1"/>
<dbReference type="AlphaFoldDB" id="A0A084AJP0"/>
<feature type="compositionally biased region" description="Basic and acidic residues" evidence="1">
    <location>
        <begin position="639"/>
        <end position="648"/>
    </location>
</feature>
<gene>
    <name evidence="2" type="ORF">S7711_08754</name>
</gene>
<feature type="compositionally biased region" description="Polar residues" evidence="1">
    <location>
        <begin position="460"/>
        <end position="473"/>
    </location>
</feature>
<protein>
    <submittedName>
        <fullName evidence="2">Uncharacterized protein</fullName>
    </submittedName>
</protein>
<organism evidence="2 3">
    <name type="scientific">Stachybotrys chartarum (strain CBS 109288 / IBT 7711)</name>
    <name type="common">Toxic black mold</name>
    <name type="synonym">Stilbospora chartarum</name>
    <dbReference type="NCBI Taxonomy" id="1280523"/>
    <lineage>
        <taxon>Eukaryota</taxon>
        <taxon>Fungi</taxon>
        <taxon>Dikarya</taxon>
        <taxon>Ascomycota</taxon>
        <taxon>Pezizomycotina</taxon>
        <taxon>Sordariomycetes</taxon>
        <taxon>Hypocreomycetidae</taxon>
        <taxon>Hypocreales</taxon>
        <taxon>Stachybotryaceae</taxon>
        <taxon>Stachybotrys</taxon>
    </lineage>
</organism>
<feature type="compositionally biased region" description="Polar residues" evidence="1">
    <location>
        <begin position="419"/>
        <end position="432"/>
    </location>
</feature>
<evidence type="ECO:0000313" key="2">
    <source>
        <dbReference type="EMBL" id="KEY65519.1"/>
    </source>
</evidence>
<feature type="compositionally biased region" description="Low complexity" evidence="1">
    <location>
        <begin position="651"/>
        <end position="701"/>
    </location>
</feature>
<dbReference type="EMBL" id="KL648700">
    <property type="protein sequence ID" value="KEY65519.1"/>
    <property type="molecule type" value="Genomic_DNA"/>
</dbReference>
<feature type="compositionally biased region" description="Polar residues" evidence="1">
    <location>
        <begin position="79"/>
        <end position="108"/>
    </location>
</feature>
<sequence>MTRRPSINSPPIGARRVAGKPRSNSTRADVGPVRMGPKVKAPVQARVRKTPQEEGHSVQPSYQQPSPANEDEISPPSDPATSFTENPLATHPSNQFQTGYTTPTPQLSSNEQFQATSTNQYFQSNSSTQQFQPGTLLQATSYAEQVATLLSSPLLANPDPNVQVHTYINPALLSTQNNYLFQNSFSSNDQTLCGSTFASPVHSIYTPPSTPVRTSTPSTYTHQPQPSPTYEPSYGYRPNFEATQDGKTTVSAATNAPGARSNLTPPYDQEIALQPNGNIAISRCFVVAVMEDGQVLVHSDFLGRDGMQAEQQFFDRAKFIKTAGLCPTNKFCSVKYSGMTATSTSSIVISPGIASGAASFIGANSFSSETSSVSTEASQQQNSPGRTSMPPPPTIPQRPALHQKVTSAPEICLGCDKNASPSDQESSLHQAQPTPPPKPMPVSSRRQARRRTGSRRQAPVSPQQLSASNSPKSTPHIAPDTSSDPPLPIRGKTLAPDTWRPPLNLRKTYTPPSETDNDNGNLDVMAPLSDTLSMLIKYEIWLRDISRGACMTLFTGWLPLLKPTFMQAWGSNLEDQVPLRQPRELSSQGGDTRVSMGHSFQTPRLTDTTLIAPRLFHKLAQQEAQALARSSEGRKRRRTEVAEDRGTTELKSSVSKRVMSSSTAAEGAAHSVSVASSPVVATPTMPTTTRTSDVRSSTVNTKSASPVTTEPSRQTPKATSHTAAQRKTSGYGAQWQPQRSLIDPVQCIGTLISSPALGATFSAATEASSTAGEASSPTTKATSAAAEADSKATSATFTTADATYPGVNANCTPAGLDYVPDGTDYTAAGTEYTCHGTGYTATEANYDAADPSYIAVSAGYQQTSSTEWSSQTQMADTNMQAACLRNSTSSLVYDMPVYEVMAPPPQPHGAQFQFSEQVTDWGIQVTNVQGLYGDTIEFVDNSNKKL</sequence>
<name>A0A084AJP0_STACB</name>
<feature type="region of interest" description="Disordered" evidence="1">
    <location>
        <begin position="1"/>
        <end position="108"/>
    </location>
</feature>
<feature type="compositionally biased region" description="Polar residues" evidence="1">
    <location>
        <begin position="58"/>
        <end position="67"/>
    </location>
</feature>
<proteinExistence type="predicted"/>
<dbReference type="OrthoDB" id="10387920at2759"/>
<dbReference type="Proteomes" id="UP000028045">
    <property type="component" value="Unassembled WGS sequence"/>
</dbReference>
<accession>A0A084AJP0</accession>
<feature type="region of interest" description="Disordered" evidence="1">
    <location>
        <begin position="622"/>
        <end position="736"/>
    </location>
</feature>
<feature type="region of interest" description="Disordered" evidence="1">
    <location>
        <begin position="371"/>
        <end position="522"/>
    </location>
</feature>
<feature type="region of interest" description="Disordered" evidence="1">
    <location>
        <begin position="208"/>
        <end position="237"/>
    </location>
</feature>
<evidence type="ECO:0000256" key="1">
    <source>
        <dbReference type="SAM" id="MobiDB-lite"/>
    </source>
</evidence>
<reference evidence="2 3" key="1">
    <citation type="journal article" date="2014" name="BMC Genomics">
        <title>Comparative genome sequencing reveals chemotype-specific gene clusters in the toxigenic black mold Stachybotrys.</title>
        <authorList>
            <person name="Semeiks J."/>
            <person name="Borek D."/>
            <person name="Otwinowski Z."/>
            <person name="Grishin N.V."/>
        </authorList>
    </citation>
    <scope>NUCLEOTIDE SEQUENCE [LARGE SCALE GENOMIC DNA]</scope>
    <source>
        <strain evidence="3">CBS 109288 / IBT 7711</strain>
    </source>
</reference>
<feature type="compositionally biased region" description="Low complexity" evidence="1">
    <location>
        <begin position="211"/>
        <end position="221"/>
    </location>
</feature>
<feature type="compositionally biased region" description="Polar residues" evidence="1">
    <location>
        <begin position="510"/>
        <end position="520"/>
    </location>
</feature>